<accession>A0A0L6VSG9</accession>
<feature type="region of interest" description="Disordered" evidence="1">
    <location>
        <begin position="79"/>
        <end position="98"/>
    </location>
</feature>
<dbReference type="AlphaFoldDB" id="A0A0L6VSG9"/>
<evidence type="ECO:0000256" key="1">
    <source>
        <dbReference type="SAM" id="MobiDB-lite"/>
    </source>
</evidence>
<dbReference type="STRING" id="27349.A0A0L6VSG9"/>
<dbReference type="OrthoDB" id="2507214at2759"/>
<feature type="non-terminal residue" evidence="2">
    <location>
        <position position="98"/>
    </location>
</feature>
<feature type="region of interest" description="Disordered" evidence="1">
    <location>
        <begin position="1"/>
        <end position="27"/>
    </location>
</feature>
<dbReference type="VEuPathDB" id="FungiDB:VP01_11191g1"/>
<reference evidence="2 3" key="1">
    <citation type="submission" date="2015-08" db="EMBL/GenBank/DDBJ databases">
        <title>Next Generation Sequencing and Analysis of the Genome of Puccinia sorghi L Schw, the Causal Agent of Maize Common Rust.</title>
        <authorList>
            <person name="Rochi L."/>
            <person name="Burguener G."/>
            <person name="Darino M."/>
            <person name="Turjanski A."/>
            <person name="Kreff E."/>
            <person name="Dieguez M.J."/>
            <person name="Sacco F."/>
        </authorList>
    </citation>
    <scope>NUCLEOTIDE SEQUENCE [LARGE SCALE GENOMIC DNA]</scope>
    <source>
        <strain evidence="2 3">RO10H11247</strain>
    </source>
</reference>
<organism evidence="2 3">
    <name type="scientific">Puccinia sorghi</name>
    <dbReference type="NCBI Taxonomy" id="27349"/>
    <lineage>
        <taxon>Eukaryota</taxon>
        <taxon>Fungi</taxon>
        <taxon>Dikarya</taxon>
        <taxon>Basidiomycota</taxon>
        <taxon>Pucciniomycotina</taxon>
        <taxon>Pucciniomycetes</taxon>
        <taxon>Pucciniales</taxon>
        <taxon>Pucciniaceae</taxon>
        <taxon>Puccinia</taxon>
    </lineage>
</organism>
<evidence type="ECO:0000313" key="3">
    <source>
        <dbReference type="Proteomes" id="UP000037035"/>
    </source>
</evidence>
<feature type="compositionally biased region" description="Low complexity" evidence="1">
    <location>
        <begin position="7"/>
        <end position="18"/>
    </location>
</feature>
<name>A0A0L6VSG9_9BASI</name>
<sequence>MPKKASPKPTKPTTKKPAIQTKENPRKTEVKIHLKMILLIKKSNNSFYETGNAPAVGRPAKGKINGFEMMAINLRNKSLKDQPNPLSDEGLIQYLQRQ</sequence>
<gene>
    <name evidence="2" type="ORF">VP01_11191g1</name>
</gene>
<keyword evidence="3" id="KW-1185">Reference proteome</keyword>
<evidence type="ECO:0000313" key="2">
    <source>
        <dbReference type="EMBL" id="KNZ63639.1"/>
    </source>
</evidence>
<protein>
    <submittedName>
        <fullName evidence="2">Uncharacterized protein</fullName>
    </submittedName>
</protein>
<dbReference type="EMBL" id="LAVV01001323">
    <property type="protein sequence ID" value="KNZ63639.1"/>
    <property type="molecule type" value="Genomic_DNA"/>
</dbReference>
<comment type="caution">
    <text evidence="2">The sequence shown here is derived from an EMBL/GenBank/DDBJ whole genome shotgun (WGS) entry which is preliminary data.</text>
</comment>
<dbReference type="Proteomes" id="UP000037035">
    <property type="component" value="Unassembled WGS sequence"/>
</dbReference>
<proteinExistence type="predicted"/>